<sequence>MTPITTNNPAKAKPEKTPDPLDKQRFIRTAYLSKPNRRHSIDISCKRWKSDSYNSSQKSKVCKLCSSLCAHLGILQALILECFLRTEPPLSKDMLAKVTKRTEFGQIQMPSWNLKVVHL</sequence>
<evidence type="ECO:0000313" key="2">
    <source>
        <dbReference type="EMBL" id="TKR59490.1"/>
    </source>
</evidence>
<organism evidence="2 3">
    <name type="scientific">Steinernema carpocapsae</name>
    <name type="common">Entomopathogenic nematode</name>
    <dbReference type="NCBI Taxonomy" id="34508"/>
    <lineage>
        <taxon>Eukaryota</taxon>
        <taxon>Metazoa</taxon>
        <taxon>Ecdysozoa</taxon>
        <taxon>Nematoda</taxon>
        <taxon>Chromadorea</taxon>
        <taxon>Rhabditida</taxon>
        <taxon>Tylenchina</taxon>
        <taxon>Panagrolaimomorpha</taxon>
        <taxon>Strongyloidoidea</taxon>
        <taxon>Steinernematidae</taxon>
        <taxon>Steinernema</taxon>
    </lineage>
</organism>
<feature type="region of interest" description="Disordered" evidence="1">
    <location>
        <begin position="1"/>
        <end position="21"/>
    </location>
</feature>
<dbReference type="Proteomes" id="UP000298663">
    <property type="component" value="Unassembled WGS sequence"/>
</dbReference>
<evidence type="ECO:0000313" key="3">
    <source>
        <dbReference type="Proteomes" id="UP000298663"/>
    </source>
</evidence>
<dbReference type="AlphaFoldDB" id="A0A4U5LTT7"/>
<dbReference type="EMBL" id="AZBU02000012">
    <property type="protein sequence ID" value="TKR59490.1"/>
    <property type="molecule type" value="Genomic_DNA"/>
</dbReference>
<name>A0A4U5LTT7_STECR</name>
<reference evidence="2 3" key="2">
    <citation type="journal article" date="2019" name="G3 (Bethesda)">
        <title>Hybrid Assembly of the Genome of the Entomopathogenic Nematode Steinernema carpocapsae Identifies the X-Chromosome.</title>
        <authorList>
            <person name="Serra L."/>
            <person name="Macchietto M."/>
            <person name="Macias-Munoz A."/>
            <person name="McGill C.J."/>
            <person name="Rodriguez I.M."/>
            <person name="Rodriguez B."/>
            <person name="Murad R."/>
            <person name="Mortazavi A."/>
        </authorList>
    </citation>
    <scope>NUCLEOTIDE SEQUENCE [LARGE SCALE GENOMIC DNA]</scope>
    <source>
        <strain evidence="2 3">ALL</strain>
    </source>
</reference>
<gene>
    <name evidence="2" type="ORF">L596_029150</name>
</gene>
<keyword evidence="3" id="KW-1185">Reference proteome</keyword>
<reference evidence="2 3" key="1">
    <citation type="journal article" date="2015" name="Genome Biol.">
        <title>Comparative genomics of Steinernema reveals deeply conserved gene regulatory networks.</title>
        <authorList>
            <person name="Dillman A.R."/>
            <person name="Macchietto M."/>
            <person name="Porter C.F."/>
            <person name="Rogers A."/>
            <person name="Williams B."/>
            <person name="Antoshechkin I."/>
            <person name="Lee M.M."/>
            <person name="Goodwin Z."/>
            <person name="Lu X."/>
            <person name="Lewis E.E."/>
            <person name="Goodrich-Blair H."/>
            <person name="Stock S.P."/>
            <person name="Adams B.J."/>
            <person name="Sternberg P.W."/>
            <person name="Mortazavi A."/>
        </authorList>
    </citation>
    <scope>NUCLEOTIDE SEQUENCE [LARGE SCALE GENOMIC DNA]</scope>
    <source>
        <strain evidence="2 3">ALL</strain>
    </source>
</reference>
<protein>
    <submittedName>
        <fullName evidence="2">Uncharacterized protein</fullName>
    </submittedName>
</protein>
<accession>A0A4U5LTT7</accession>
<proteinExistence type="predicted"/>
<feature type="compositionally biased region" description="Basic and acidic residues" evidence="1">
    <location>
        <begin position="12"/>
        <end position="21"/>
    </location>
</feature>
<evidence type="ECO:0000256" key="1">
    <source>
        <dbReference type="SAM" id="MobiDB-lite"/>
    </source>
</evidence>
<comment type="caution">
    <text evidence="2">The sequence shown here is derived from an EMBL/GenBank/DDBJ whole genome shotgun (WGS) entry which is preliminary data.</text>
</comment>